<dbReference type="NCBIfam" id="NF040941">
    <property type="entry name" value="GGGWT_bact"/>
    <property type="match status" value="1"/>
</dbReference>
<gene>
    <name evidence="1" type="ORF">ACD_3C00152G0002</name>
</gene>
<protein>
    <submittedName>
        <fullName evidence="1">Uncharacterized protein</fullName>
    </submittedName>
</protein>
<name>K2GC34_9BACT</name>
<reference evidence="1" key="1">
    <citation type="journal article" date="2012" name="Science">
        <title>Fermentation, hydrogen, and sulfur metabolism in multiple uncultivated bacterial phyla.</title>
        <authorList>
            <person name="Wrighton K.C."/>
            <person name="Thomas B.C."/>
            <person name="Sharon I."/>
            <person name="Miller C.S."/>
            <person name="Castelle C.J."/>
            <person name="VerBerkmoes N.C."/>
            <person name="Wilkins M.J."/>
            <person name="Hettich R.L."/>
            <person name="Lipton M.S."/>
            <person name="Williams K.H."/>
            <person name="Long P.E."/>
            <person name="Banfield J.F."/>
        </authorList>
    </citation>
    <scope>NUCLEOTIDE SEQUENCE [LARGE SCALE GENOMIC DNA]</scope>
</reference>
<dbReference type="AlphaFoldDB" id="K2GC34"/>
<sequence>MSNIAKWLSVFNASAGTYPKPDSSVSITASWVEIWRQWYAGATVLNMIKISNGWKDPLDTSTYYTFSTNVSQSKFQILWFLEDWSNSALSYLPFLSGEWRWEGWVNADPSSYSWRFVITKWDQLWVLLSSWSMVPVQTSGILSWTWIDIINTTWSYMAVYDRHNSVSWTWLVLSSLNPTSSCKKIKDTDPKSLNGTYTINPLWWTGFSVFCDMTTDGWWWTKILYWNSTLSWVSDNLIPLDKLNNAYSTIPIYHDYIRFVNNYNDPNRNFDIAISSNANMDSYEHPWVVTKFLTDPSKIRAYSNVNASYYSSCTWWLQFSFWVSRNSNCFASPPYASNTKSVYWWLTCLWNYTTNISLNSWISYAPTAWNTWSNKMQSWWFYLKSDPNGVWCWATWYQNEYQIWGVWIPENIPEFEIYYK</sequence>
<organism evidence="1">
    <name type="scientific">uncultured bacterium</name>
    <name type="common">gcode 4</name>
    <dbReference type="NCBI Taxonomy" id="1234023"/>
    <lineage>
        <taxon>Bacteria</taxon>
        <taxon>environmental samples</taxon>
    </lineage>
</organism>
<dbReference type="EMBL" id="AMFJ01000426">
    <property type="protein sequence ID" value="EKE27784.1"/>
    <property type="molecule type" value="Genomic_DNA"/>
</dbReference>
<accession>K2GC34</accession>
<proteinExistence type="predicted"/>
<comment type="caution">
    <text evidence="1">The sequence shown here is derived from an EMBL/GenBank/DDBJ whole genome shotgun (WGS) entry which is preliminary data.</text>
</comment>
<dbReference type="Gene3D" id="2.60.120.1000">
    <property type="match status" value="1"/>
</dbReference>
<evidence type="ECO:0000313" key="1">
    <source>
        <dbReference type="EMBL" id="EKE27784.1"/>
    </source>
</evidence>